<comment type="caution">
    <text evidence="2">The sequence shown here is derived from an EMBL/GenBank/DDBJ whole genome shotgun (WGS) entry which is preliminary data.</text>
</comment>
<dbReference type="Proteomes" id="UP001172102">
    <property type="component" value="Unassembled WGS sequence"/>
</dbReference>
<feature type="compositionally biased region" description="Polar residues" evidence="1">
    <location>
        <begin position="161"/>
        <end position="178"/>
    </location>
</feature>
<name>A0AA40DQL8_9PEZI</name>
<proteinExistence type="predicted"/>
<feature type="region of interest" description="Disordered" evidence="1">
    <location>
        <begin position="158"/>
        <end position="231"/>
    </location>
</feature>
<feature type="compositionally biased region" description="Low complexity" evidence="1">
    <location>
        <begin position="75"/>
        <end position="89"/>
    </location>
</feature>
<gene>
    <name evidence="2" type="ORF">B0H67DRAFT_303150</name>
</gene>
<organism evidence="2 3">
    <name type="scientific">Lasiosphaeris hirsuta</name>
    <dbReference type="NCBI Taxonomy" id="260670"/>
    <lineage>
        <taxon>Eukaryota</taxon>
        <taxon>Fungi</taxon>
        <taxon>Dikarya</taxon>
        <taxon>Ascomycota</taxon>
        <taxon>Pezizomycotina</taxon>
        <taxon>Sordariomycetes</taxon>
        <taxon>Sordariomycetidae</taxon>
        <taxon>Sordariales</taxon>
        <taxon>Lasiosphaeriaceae</taxon>
        <taxon>Lasiosphaeris</taxon>
    </lineage>
</organism>
<keyword evidence="3" id="KW-1185">Reference proteome</keyword>
<evidence type="ECO:0000313" key="2">
    <source>
        <dbReference type="EMBL" id="KAK0711920.1"/>
    </source>
</evidence>
<accession>A0AA40DQL8</accession>
<reference evidence="2" key="1">
    <citation type="submission" date="2023-06" db="EMBL/GenBank/DDBJ databases">
        <title>Genome-scale phylogeny and comparative genomics of the fungal order Sordariales.</title>
        <authorList>
            <consortium name="Lawrence Berkeley National Laboratory"/>
            <person name="Hensen N."/>
            <person name="Bonometti L."/>
            <person name="Westerberg I."/>
            <person name="Brannstrom I.O."/>
            <person name="Guillou S."/>
            <person name="Cros-Aarteil S."/>
            <person name="Calhoun S."/>
            <person name="Haridas S."/>
            <person name="Kuo A."/>
            <person name="Mondo S."/>
            <person name="Pangilinan J."/>
            <person name="Riley R."/>
            <person name="Labutti K."/>
            <person name="Andreopoulos B."/>
            <person name="Lipzen A."/>
            <person name="Chen C."/>
            <person name="Yanf M."/>
            <person name="Daum C."/>
            <person name="Ng V."/>
            <person name="Clum A."/>
            <person name="Steindorff A."/>
            <person name="Ohm R."/>
            <person name="Martin F."/>
            <person name="Silar P."/>
            <person name="Natvig D."/>
            <person name="Lalanne C."/>
            <person name="Gautier V."/>
            <person name="Ament-Velasquez S.L."/>
            <person name="Kruys A."/>
            <person name="Hutchinson M.I."/>
            <person name="Powell A.J."/>
            <person name="Barry K."/>
            <person name="Miller A.N."/>
            <person name="Grigoriev I.V."/>
            <person name="Debuchy R."/>
            <person name="Gladieux P."/>
            <person name="Thoren M.H."/>
            <person name="Johannesson H."/>
        </authorList>
    </citation>
    <scope>NUCLEOTIDE SEQUENCE</scope>
    <source>
        <strain evidence="2">SMH4607-1</strain>
    </source>
</reference>
<evidence type="ECO:0000256" key="1">
    <source>
        <dbReference type="SAM" id="MobiDB-lite"/>
    </source>
</evidence>
<dbReference type="EMBL" id="JAUKUA010000005">
    <property type="protein sequence ID" value="KAK0711920.1"/>
    <property type="molecule type" value="Genomic_DNA"/>
</dbReference>
<protein>
    <submittedName>
        <fullName evidence="2">Uncharacterized protein</fullName>
    </submittedName>
</protein>
<dbReference type="AlphaFoldDB" id="A0AA40DQL8"/>
<evidence type="ECO:0000313" key="3">
    <source>
        <dbReference type="Proteomes" id="UP001172102"/>
    </source>
</evidence>
<feature type="region of interest" description="Disordered" evidence="1">
    <location>
        <begin position="58"/>
        <end position="90"/>
    </location>
</feature>
<sequence length="231" mass="24794">MAILTFCRGAPPKPVKLVRRWGPKLDPSLEGAGKKSYRLSYRAHLAMAAATLHFPSASPASRHPTVPIPPISPQATSLTHSPTLPSSASGARATCGFTVHRQYAQQSTPAHTLNRNCGGDFHGQLEPSGSGPGLGPSGFWWGHLVWSGKRPWRIEREGGSEFSQRSSPKARSDQSSRSWPGRWGSPSPQFPNPQEARDGASANRSPSATSWPPAIQSAIRPISILDASPIR</sequence>